<name>A0AAU9SDA9_THLAR</name>
<evidence type="ECO:0000256" key="1">
    <source>
        <dbReference type="ARBA" id="ARBA00005234"/>
    </source>
</evidence>
<dbReference type="GO" id="GO:0008234">
    <property type="term" value="F:cysteine-type peptidase activity"/>
    <property type="evidence" value="ECO:0007669"/>
    <property type="project" value="InterPro"/>
</dbReference>
<dbReference type="Proteomes" id="UP000836841">
    <property type="component" value="Chromosome 4"/>
</dbReference>
<gene>
    <name evidence="5" type="ORF">TAV2_LOCUS13156</name>
</gene>
<reference evidence="5 6" key="1">
    <citation type="submission" date="2022-03" db="EMBL/GenBank/DDBJ databases">
        <authorList>
            <person name="Nunn A."/>
            <person name="Chopra R."/>
            <person name="Nunn A."/>
            <person name="Contreras Garrido A."/>
        </authorList>
    </citation>
    <scope>NUCLEOTIDE SEQUENCE [LARGE SCALE GENOMIC DNA]</scope>
</reference>
<feature type="non-terminal residue" evidence="5">
    <location>
        <position position="102"/>
    </location>
</feature>
<dbReference type="GO" id="GO:0006508">
    <property type="term" value="P:proteolysis"/>
    <property type="evidence" value="ECO:0007669"/>
    <property type="project" value="UniProtKB-KW"/>
</dbReference>
<keyword evidence="3" id="KW-0378">Hydrolase</keyword>
<protein>
    <recommendedName>
        <fullName evidence="4">Ubiquitin-like protease family profile domain-containing protein</fullName>
    </recommendedName>
</protein>
<evidence type="ECO:0000313" key="6">
    <source>
        <dbReference type="Proteomes" id="UP000836841"/>
    </source>
</evidence>
<proteinExistence type="inferred from homology"/>
<evidence type="ECO:0000313" key="5">
    <source>
        <dbReference type="EMBL" id="CAH2060717.1"/>
    </source>
</evidence>
<evidence type="ECO:0000256" key="3">
    <source>
        <dbReference type="ARBA" id="ARBA00022801"/>
    </source>
</evidence>
<keyword evidence="2" id="KW-0645">Protease</keyword>
<dbReference type="InterPro" id="IPR038765">
    <property type="entry name" value="Papain-like_cys_pep_sf"/>
</dbReference>
<dbReference type="EMBL" id="OU466860">
    <property type="protein sequence ID" value="CAH2060717.1"/>
    <property type="molecule type" value="Genomic_DNA"/>
</dbReference>
<sequence length="102" mass="12002">MRHINVGMSLMRKKIAKLSSCPFRSQRLAFLDFSENPRNFDWSSETNRRFGVHVDDVYIVLNIKNVHWIALAVSALHRHIEVYDNIISFSNDDEITEFVKSY</sequence>
<dbReference type="SUPFAM" id="SSF54001">
    <property type="entry name" value="Cysteine proteinases"/>
    <property type="match status" value="1"/>
</dbReference>
<dbReference type="AlphaFoldDB" id="A0AAU9SDA9"/>
<keyword evidence="6" id="KW-1185">Reference proteome</keyword>
<comment type="similarity">
    <text evidence="1">Belongs to the peptidase C48 family.</text>
</comment>
<feature type="domain" description="Ubiquitin-like protease family profile" evidence="4">
    <location>
        <begin position="34"/>
        <end position="97"/>
    </location>
</feature>
<dbReference type="Pfam" id="PF02902">
    <property type="entry name" value="Peptidase_C48"/>
    <property type="match status" value="1"/>
</dbReference>
<accession>A0AAU9SDA9</accession>
<organism evidence="5 6">
    <name type="scientific">Thlaspi arvense</name>
    <name type="common">Field penny-cress</name>
    <dbReference type="NCBI Taxonomy" id="13288"/>
    <lineage>
        <taxon>Eukaryota</taxon>
        <taxon>Viridiplantae</taxon>
        <taxon>Streptophyta</taxon>
        <taxon>Embryophyta</taxon>
        <taxon>Tracheophyta</taxon>
        <taxon>Spermatophyta</taxon>
        <taxon>Magnoliopsida</taxon>
        <taxon>eudicotyledons</taxon>
        <taxon>Gunneridae</taxon>
        <taxon>Pentapetalae</taxon>
        <taxon>rosids</taxon>
        <taxon>malvids</taxon>
        <taxon>Brassicales</taxon>
        <taxon>Brassicaceae</taxon>
        <taxon>Thlaspideae</taxon>
        <taxon>Thlaspi</taxon>
    </lineage>
</organism>
<dbReference type="InterPro" id="IPR003653">
    <property type="entry name" value="Peptidase_C48_C"/>
</dbReference>
<dbReference type="Gene3D" id="3.40.395.10">
    <property type="entry name" value="Adenoviral Proteinase, Chain A"/>
    <property type="match status" value="1"/>
</dbReference>
<evidence type="ECO:0000259" key="4">
    <source>
        <dbReference type="Pfam" id="PF02902"/>
    </source>
</evidence>
<evidence type="ECO:0000256" key="2">
    <source>
        <dbReference type="ARBA" id="ARBA00022670"/>
    </source>
</evidence>